<dbReference type="VEuPathDB" id="MicrosporidiaDB:HERIO_100"/>
<feature type="transmembrane region" description="Helical" evidence="1">
    <location>
        <begin position="73"/>
        <end position="94"/>
    </location>
</feature>
<feature type="transmembrane region" description="Helical" evidence="1">
    <location>
        <begin position="42"/>
        <end position="61"/>
    </location>
</feature>
<feature type="transmembrane region" description="Helical" evidence="1">
    <location>
        <begin position="239"/>
        <end position="258"/>
    </location>
</feature>
<comment type="caution">
    <text evidence="2">The sequence shown here is derived from an EMBL/GenBank/DDBJ whole genome shotgun (WGS) entry which is preliminary data.</text>
</comment>
<dbReference type="Proteomes" id="UP000192356">
    <property type="component" value="Unassembled WGS sequence"/>
</dbReference>
<accession>A0A1X0QE94</accession>
<evidence type="ECO:0000256" key="1">
    <source>
        <dbReference type="SAM" id="Phobius"/>
    </source>
</evidence>
<keyword evidence="1" id="KW-0812">Transmembrane</keyword>
<keyword evidence="1" id="KW-0472">Membrane</keyword>
<feature type="transmembrane region" description="Helical" evidence="1">
    <location>
        <begin position="12"/>
        <end position="30"/>
    </location>
</feature>
<sequence length="267" mass="31903">MIWKNLNLRKQMILMISVDVFYFIIKFFTYKMLVKKFNNVLNALRTLFIIGTLYSFFDNVIGCKFHSFKIKDLFFLTNNSIYLTVLTAFISYFLEFLLFLKGISEEEVEKDCCNELFNKFYKLVDNIYRDLLGITHALNSVVAIVYWNVHFITPNLRMNLSSNGTPIIRSTLQNLSDHLFPFLYTTTTSIKQRKFGREPYHRIYIYILCSYYSLMILYHRYVHKKYPYQILDVFGDRAAFISGIILAILLDLIHKIYFELFKFFKSQ</sequence>
<keyword evidence="3" id="KW-1185">Reference proteome</keyword>
<name>A0A1X0QE94_9MICR</name>
<gene>
    <name evidence="2" type="ORF">HERIO_100</name>
</gene>
<keyword evidence="1" id="KW-1133">Transmembrane helix</keyword>
<reference evidence="2 3" key="1">
    <citation type="journal article" date="2017" name="Environ. Microbiol.">
        <title>Decay of the glycolytic pathway and adaptation to intranuclear parasitism within Enterocytozoonidae microsporidia.</title>
        <authorList>
            <person name="Wiredu Boakye D."/>
            <person name="Jaroenlak P."/>
            <person name="Prachumwat A."/>
            <person name="Williams T.A."/>
            <person name="Bateman K.S."/>
            <person name="Itsathitphaisarn O."/>
            <person name="Sritunyalucksana K."/>
            <person name="Paszkiewicz K.H."/>
            <person name="Moore K.A."/>
            <person name="Stentiford G.D."/>
            <person name="Williams B.A."/>
        </authorList>
    </citation>
    <scope>NUCLEOTIDE SEQUENCE [LARGE SCALE GENOMIC DNA]</scope>
    <source>
        <strain evidence="2 3">GB1</strain>
    </source>
</reference>
<evidence type="ECO:0000313" key="2">
    <source>
        <dbReference type="EMBL" id="ORD98086.1"/>
    </source>
</evidence>
<dbReference type="AlphaFoldDB" id="A0A1X0QE94"/>
<organism evidence="2 3">
    <name type="scientific">Hepatospora eriocheir</name>
    <dbReference type="NCBI Taxonomy" id="1081669"/>
    <lineage>
        <taxon>Eukaryota</taxon>
        <taxon>Fungi</taxon>
        <taxon>Fungi incertae sedis</taxon>
        <taxon>Microsporidia</taxon>
        <taxon>Hepatosporidae</taxon>
        <taxon>Hepatospora</taxon>
    </lineage>
</organism>
<dbReference type="VEuPathDB" id="MicrosporidiaDB:A0H76_2442"/>
<protein>
    <submittedName>
        <fullName evidence="2">Uncharacterized protein</fullName>
    </submittedName>
</protein>
<dbReference type="EMBL" id="LVKB01000002">
    <property type="protein sequence ID" value="ORD98086.1"/>
    <property type="molecule type" value="Genomic_DNA"/>
</dbReference>
<proteinExistence type="predicted"/>
<feature type="transmembrane region" description="Helical" evidence="1">
    <location>
        <begin position="131"/>
        <end position="149"/>
    </location>
</feature>
<evidence type="ECO:0000313" key="3">
    <source>
        <dbReference type="Proteomes" id="UP000192356"/>
    </source>
</evidence>
<feature type="transmembrane region" description="Helical" evidence="1">
    <location>
        <begin position="203"/>
        <end position="219"/>
    </location>
</feature>